<keyword evidence="2" id="KW-1185">Reference proteome</keyword>
<gene>
    <name evidence="1" type="ORF">L2E82_07933</name>
</gene>
<organism evidence="1 2">
    <name type="scientific">Cichorium intybus</name>
    <name type="common">Chicory</name>
    <dbReference type="NCBI Taxonomy" id="13427"/>
    <lineage>
        <taxon>Eukaryota</taxon>
        <taxon>Viridiplantae</taxon>
        <taxon>Streptophyta</taxon>
        <taxon>Embryophyta</taxon>
        <taxon>Tracheophyta</taxon>
        <taxon>Spermatophyta</taxon>
        <taxon>Magnoliopsida</taxon>
        <taxon>eudicotyledons</taxon>
        <taxon>Gunneridae</taxon>
        <taxon>Pentapetalae</taxon>
        <taxon>asterids</taxon>
        <taxon>campanulids</taxon>
        <taxon>Asterales</taxon>
        <taxon>Asteraceae</taxon>
        <taxon>Cichorioideae</taxon>
        <taxon>Cichorieae</taxon>
        <taxon>Cichoriinae</taxon>
        <taxon>Cichorium</taxon>
    </lineage>
</organism>
<comment type="caution">
    <text evidence="1">The sequence shown here is derived from an EMBL/GenBank/DDBJ whole genome shotgun (WGS) entry which is preliminary data.</text>
</comment>
<reference evidence="2" key="1">
    <citation type="journal article" date="2022" name="Mol. Ecol. Resour.">
        <title>The genomes of chicory, endive, great burdock and yacon provide insights into Asteraceae palaeo-polyploidization history and plant inulin production.</title>
        <authorList>
            <person name="Fan W."/>
            <person name="Wang S."/>
            <person name="Wang H."/>
            <person name="Wang A."/>
            <person name="Jiang F."/>
            <person name="Liu H."/>
            <person name="Zhao H."/>
            <person name="Xu D."/>
            <person name="Zhang Y."/>
        </authorList>
    </citation>
    <scope>NUCLEOTIDE SEQUENCE [LARGE SCALE GENOMIC DNA]</scope>
    <source>
        <strain evidence="2">cv. Punajuju</strain>
    </source>
</reference>
<proteinExistence type="predicted"/>
<name>A0ACB9G661_CICIN</name>
<dbReference type="EMBL" id="CM042010">
    <property type="protein sequence ID" value="KAI3778555.1"/>
    <property type="molecule type" value="Genomic_DNA"/>
</dbReference>
<sequence>MQNFQRRSKANGDVETGNARLPQPIGRVKTPRKTIARHRHRESVNGMREVGSEIASMSRRWCRSVDKYDKIRVEKNGYPKIGRVCLGWCSSINTPPSQSGASSDINDEKHSQVRVSDGQRHKNTLHFVA</sequence>
<accession>A0ACB9G661</accession>
<protein>
    <submittedName>
        <fullName evidence="1">Uncharacterized protein</fullName>
    </submittedName>
</protein>
<evidence type="ECO:0000313" key="1">
    <source>
        <dbReference type="EMBL" id="KAI3778555.1"/>
    </source>
</evidence>
<evidence type="ECO:0000313" key="2">
    <source>
        <dbReference type="Proteomes" id="UP001055811"/>
    </source>
</evidence>
<dbReference type="Proteomes" id="UP001055811">
    <property type="component" value="Linkage Group LG02"/>
</dbReference>
<reference evidence="1 2" key="2">
    <citation type="journal article" date="2022" name="Mol. Ecol. Resour.">
        <title>The genomes of chicory, endive, great burdock and yacon provide insights into Asteraceae paleo-polyploidization history and plant inulin production.</title>
        <authorList>
            <person name="Fan W."/>
            <person name="Wang S."/>
            <person name="Wang H."/>
            <person name="Wang A."/>
            <person name="Jiang F."/>
            <person name="Liu H."/>
            <person name="Zhao H."/>
            <person name="Xu D."/>
            <person name="Zhang Y."/>
        </authorList>
    </citation>
    <scope>NUCLEOTIDE SEQUENCE [LARGE SCALE GENOMIC DNA]</scope>
    <source>
        <strain evidence="2">cv. Punajuju</strain>
        <tissue evidence="1">Leaves</tissue>
    </source>
</reference>